<gene>
    <name evidence="2" type="ORF">FPL22_09815</name>
</gene>
<name>A0A556QSG7_9BACT</name>
<dbReference type="RefSeq" id="WP_144230100.1">
    <property type="nucleotide sequence ID" value="NZ_VMBG01000001.1"/>
</dbReference>
<reference evidence="2 3" key="1">
    <citation type="submission" date="2019-07" db="EMBL/GenBank/DDBJ databases">
        <title>Description of 53C-WASEF.</title>
        <authorList>
            <person name="Pitt A."/>
            <person name="Hahn M.W."/>
        </authorList>
    </citation>
    <scope>NUCLEOTIDE SEQUENCE [LARGE SCALE GENOMIC DNA]</scope>
    <source>
        <strain evidence="2 3">53C-WASEF</strain>
    </source>
</reference>
<keyword evidence="1" id="KW-0472">Membrane</keyword>
<accession>A0A556QSG7</accession>
<protein>
    <submittedName>
        <fullName evidence="2">Uncharacterized protein</fullName>
    </submittedName>
</protein>
<dbReference type="OrthoDB" id="9782700at2"/>
<proteinExistence type="predicted"/>
<organism evidence="2 3">
    <name type="scientific">Rariglobus hedericola</name>
    <dbReference type="NCBI Taxonomy" id="2597822"/>
    <lineage>
        <taxon>Bacteria</taxon>
        <taxon>Pseudomonadati</taxon>
        <taxon>Verrucomicrobiota</taxon>
        <taxon>Opitutia</taxon>
        <taxon>Opitutales</taxon>
        <taxon>Opitutaceae</taxon>
        <taxon>Rariglobus</taxon>
    </lineage>
</organism>
<evidence type="ECO:0000313" key="3">
    <source>
        <dbReference type="Proteomes" id="UP000315648"/>
    </source>
</evidence>
<feature type="transmembrane region" description="Helical" evidence="1">
    <location>
        <begin position="12"/>
        <end position="33"/>
    </location>
</feature>
<evidence type="ECO:0000256" key="1">
    <source>
        <dbReference type="SAM" id="Phobius"/>
    </source>
</evidence>
<sequence>MSPRLTSLPFQVSGLGYFLLLLVIPLFFAALSARGQAPSEPPKPPVLRFLFLDETEGDYALKIDRKFKQISSAPYIISPPYTPASLERLDIYKTSTVPDPVTGEFPRLKVTSFTPPANTTSALVIVTPQPPAPGSITPGTYNVEFIDNSSAAFPGGTLRILNRGHVSLATRLAKNQVVTEPGSVKIITPDADPRGRLRVLVAVQTPDEWKLIDDNVVVVKPDIRVTGVLVYSPSGMKFRLGPYILAERGDPPPSHAWLTYTDTP</sequence>
<dbReference type="EMBL" id="VMBG01000001">
    <property type="protein sequence ID" value="TSJ79559.1"/>
    <property type="molecule type" value="Genomic_DNA"/>
</dbReference>
<dbReference type="AlphaFoldDB" id="A0A556QSG7"/>
<keyword evidence="1" id="KW-0812">Transmembrane</keyword>
<keyword evidence="1" id="KW-1133">Transmembrane helix</keyword>
<keyword evidence="3" id="KW-1185">Reference proteome</keyword>
<comment type="caution">
    <text evidence="2">The sequence shown here is derived from an EMBL/GenBank/DDBJ whole genome shotgun (WGS) entry which is preliminary data.</text>
</comment>
<evidence type="ECO:0000313" key="2">
    <source>
        <dbReference type="EMBL" id="TSJ79559.1"/>
    </source>
</evidence>
<dbReference type="Proteomes" id="UP000315648">
    <property type="component" value="Unassembled WGS sequence"/>
</dbReference>